<dbReference type="Pfam" id="PF01266">
    <property type="entry name" value="DAO"/>
    <property type="match status" value="1"/>
</dbReference>
<keyword evidence="4" id="KW-1185">Reference proteome</keyword>
<evidence type="ECO:0000256" key="1">
    <source>
        <dbReference type="ARBA" id="ARBA00023002"/>
    </source>
</evidence>
<gene>
    <name evidence="3" type="ORF">IC608_06890</name>
</gene>
<dbReference type="Gene3D" id="3.50.50.60">
    <property type="entry name" value="FAD/NAD(P)-binding domain"/>
    <property type="match status" value="2"/>
</dbReference>
<dbReference type="SUPFAM" id="SSF54373">
    <property type="entry name" value="FAD-linked reductases, C-terminal domain"/>
    <property type="match status" value="1"/>
</dbReference>
<evidence type="ECO:0000313" key="4">
    <source>
        <dbReference type="Proteomes" id="UP000654108"/>
    </source>
</evidence>
<protein>
    <submittedName>
        <fullName evidence="3">FAD-binding oxidoreductase</fullName>
    </submittedName>
</protein>
<dbReference type="InterPro" id="IPR006076">
    <property type="entry name" value="FAD-dep_OxRdtase"/>
</dbReference>
<dbReference type="Proteomes" id="UP000654108">
    <property type="component" value="Unassembled WGS sequence"/>
</dbReference>
<proteinExistence type="predicted"/>
<feature type="domain" description="FAD dependent oxidoreductase" evidence="2">
    <location>
        <begin position="3"/>
        <end position="392"/>
    </location>
</feature>
<dbReference type="RefSeq" id="WP_191773910.1">
    <property type="nucleotide sequence ID" value="NZ_JACYFU010000002.1"/>
</dbReference>
<accession>A0A927ISW7</accession>
<reference evidence="3" key="1">
    <citation type="submission" date="2020-09" db="EMBL/GenBank/DDBJ databases">
        <title>Genome seq and assembly of Devosia sp.</title>
        <authorList>
            <person name="Chhetri G."/>
        </authorList>
    </citation>
    <scope>NUCLEOTIDE SEQUENCE</scope>
    <source>
        <strain evidence="3">PTR5</strain>
    </source>
</reference>
<comment type="caution">
    <text evidence="3">The sequence shown here is derived from an EMBL/GenBank/DDBJ whole genome shotgun (WGS) entry which is preliminary data.</text>
</comment>
<dbReference type="InterPro" id="IPR036188">
    <property type="entry name" value="FAD/NAD-bd_sf"/>
</dbReference>
<dbReference type="PANTHER" id="PTHR13847">
    <property type="entry name" value="SARCOSINE DEHYDROGENASE-RELATED"/>
    <property type="match status" value="1"/>
</dbReference>
<dbReference type="AlphaFoldDB" id="A0A927ISW7"/>
<dbReference type="GO" id="GO:0016491">
    <property type="term" value="F:oxidoreductase activity"/>
    <property type="evidence" value="ECO:0007669"/>
    <property type="project" value="UniProtKB-KW"/>
</dbReference>
<sequence length="411" mass="44359">MTRIAIVGAGIVGSAIATWLIDAGHDVTVFDRDPDGLPTSSGNASLIALPEIGPLASPGILTAVPKWLLDPLGPLTIRWSDLPALTPWLLAFLASATPAHGQKVRQALTFLMRSALADHEDLARKADLHGHLRQTGYLALHDTAQSLAGAVRESELVKAALGFDYEKVDRARARDLVPAIEGQFAGAIYQPGYWAVSNPLTVLRHYQAHVRQRGRIEHGAVSRLEPSEGGIAVVTEAGPRDMFDKAIVAAGVWSRELVRRLGLKVLLETERGYNTTFTDLDWNLPMPVGFADHGFVATPLVDGLRVGGAVELAKPDTPPNFDRARAMRTKMRRYIPSLPEGGQQWMGRRPSTPDSLPVIGRHPKDDRIIFAFGHGHLGLTLSAVTARHVASLVDAAAADSALAPFSISRFQ</sequence>
<organism evidence="3 4">
    <name type="scientific">Devosia oryzisoli</name>
    <dbReference type="NCBI Taxonomy" id="2774138"/>
    <lineage>
        <taxon>Bacteria</taxon>
        <taxon>Pseudomonadati</taxon>
        <taxon>Pseudomonadota</taxon>
        <taxon>Alphaproteobacteria</taxon>
        <taxon>Hyphomicrobiales</taxon>
        <taxon>Devosiaceae</taxon>
        <taxon>Devosia</taxon>
    </lineage>
</organism>
<keyword evidence="1" id="KW-0560">Oxidoreductase</keyword>
<dbReference type="SUPFAM" id="SSF51905">
    <property type="entry name" value="FAD/NAD(P)-binding domain"/>
    <property type="match status" value="1"/>
</dbReference>
<name>A0A927ISW7_9HYPH</name>
<evidence type="ECO:0000313" key="3">
    <source>
        <dbReference type="EMBL" id="MBD8065193.1"/>
    </source>
</evidence>
<dbReference type="PANTHER" id="PTHR13847:SF289">
    <property type="entry name" value="GLYCINE OXIDASE"/>
    <property type="match status" value="1"/>
</dbReference>
<evidence type="ECO:0000259" key="2">
    <source>
        <dbReference type="Pfam" id="PF01266"/>
    </source>
</evidence>
<dbReference type="EMBL" id="JACYFU010000002">
    <property type="protein sequence ID" value="MBD8065193.1"/>
    <property type="molecule type" value="Genomic_DNA"/>
</dbReference>
<dbReference type="Gene3D" id="3.30.9.10">
    <property type="entry name" value="D-Amino Acid Oxidase, subunit A, domain 2"/>
    <property type="match status" value="1"/>
</dbReference>
<dbReference type="GO" id="GO:0005737">
    <property type="term" value="C:cytoplasm"/>
    <property type="evidence" value="ECO:0007669"/>
    <property type="project" value="TreeGrafter"/>
</dbReference>